<feature type="domain" description="AD" evidence="1">
    <location>
        <begin position="90"/>
        <end position="183"/>
    </location>
</feature>
<protein>
    <recommendedName>
        <fullName evidence="1">AD domain-containing protein</fullName>
    </recommendedName>
</protein>
<keyword evidence="3" id="KW-1185">Reference proteome</keyword>
<organism evidence="2 3">
    <name type="scientific">Stephania japonica</name>
    <dbReference type="NCBI Taxonomy" id="461633"/>
    <lineage>
        <taxon>Eukaryota</taxon>
        <taxon>Viridiplantae</taxon>
        <taxon>Streptophyta</taxon>
        <taxon>Embryophyta</taxon>
        <taxon>Tracheophyta</taxon>
        <taxon>Spermatophyta</taxon>
        <taxon>Magnoliopsida</taxon>
        <taxon>Ranunculales</taxon>
        <taxon>Menispermaceae</taxon>
        <taxon>Menispermoideae</taxon>
        <taxon>Cissampelideae</taxon>
        <taxon>Stephania</taxon>
    </lineage>
</organism>
<dbReference type="InterPro" id="IPR019181">
    <property type="entry name" value="LSM12_ABD"/>
</dbReference>
<name>A0AAP0EC12_9MAGN</name>
<dbReference type="AlphaFoldDB" id="A0AAP0EC12"/>
<dbReference type="InterPro" id="IPR039683">
    <property type="entry name" value="Lsm12-like"/>
</dbReference>
<evidence type="ECO:0000313" key="3">
    <source>
        <dbReference type="Proteomes" id="UP001417504"/>
    </source>
</evidence>
<dbReference type="SMART" id="SM00995">
    <property type="entry name" value="AD"/>
    <property type="match status" value="1"/>
</dbReference>
<dbReference type="Pfam" id="PF09793">
    <property type="entry name" value="AD"/>
    <property type="match status" value="1"/>
</dbReference>
<evidence type="ECO:0000259" key="1">
    <source>
        <dbReference type="PROSITE" id="PS52001"/>
    </source>
</evidence>
<dbReference type="EMBL" id="JBBNAE010000010">
    <property type="protein sequence ID" value="KAK9090490.1"/>
    <property type="molecule type" value="Genomic_DNA"/>
</dbReference>
<dbReference type="PROSITE" id="PS52001">
    <property type="entry name" value="AD"/>
    <property type="match status" value="1"/>
</dbReference>
<proteinExistence type="predicted"/>
<dbReference type="InterPro" id="IPR048478">
    <property type="entry name" value="LSM12_LSM"/>
</dbReference>
<sequence length="188" mass="20247">MATTDATTAAAAASPSSDDFAVGCILAVKTTLGDEFEAQIITFDKPSNVLVLQEGSKSAPRSNLRFLKANYIKEFTLLGQGDDPIDLKKCCLDINAIQAREEAAIRQAEIEAERIGVGVTGLAQSIFDALSKTLPVRWDKTAIVVMNEVRVSSPYLPENVIGGTTAANERVKKVLELERKKLQVRGPA</sequence>
<dbReference type="Pfam" id="PF21166">
    <property type="entry name" value="LSM12_LSM"/>
    <property type="match status" value="1"/>
</dbReference>
<evidence type="ECO:0000313" key="2">
    <source>
        <dbReference type="EMBL" id="KAK9090490.1"/>
    </source>
</evidence>
<comment type="caution">
    <text evidence="2">The sequence shown here is derived from an EMBL/GenBank/DDBJ whole genome shotgun (WGS) entry which is preliminary data.</text>
</comment>
<dbReference type="InterPro" id="IPR047574">
    <property type="entry name" value="AD"/>
</dbReference>
<gene>
    <name evidence="2" type="ORF">Sjap_023667</name>
</gene>
<reference evidence="2 3" key="1">
    <citation type="submission" date="2024-01" db="EMBL/GenBank/DDBJ databases">
        <title>Genome assemblies of Stephania.</title>
        <authorList>
            <person name="Yang L."/>
        </authorList>
    </citation>
    <scope>NUCLEOTIDE SEQUENCE [LARGE SCALE GENOMIC DNA]</scope>
    <source>
        <strain evidence="2">QJT</strain>
        <tissue evidence="2">Leaf</tissue>
    </source>
</reference>
<dbReference type="PANTHER" id="PTHR13542">
    <property type="entry name" value="LSM12 HOMOLOG"/>
    <property type="match status" value="1"/>
</dbReference>
<accession>A0AAP0EC12</accession>
<dbReference type="Proteomes" id="UP001417504">
    <property type="component" value="Unassembled WGS sequence"/>
</dbReference>